<feature type="transmembrane region" description="Helical" evidence="1">
    <location>
        <begin position="184"/>
        <end position="206"/>
    </location>
</feature>
<keyword evidence="1" id="KW-0812">Transmembrane</keyword>
<reference evidence="2" key="1">
    <citation type="submission" date="2019-08" db="EMBL/GenBank/DDBJ databases">
        <authorList>
            <person name="Kucharzyk K."/>
            <person name="Murdoch R.W."/>
            <person name="Higgins S."/>
            <person name="Loffler F."/>
        </authorList>
    </citation>
    <scope>NUCLEOTIDE SEQUENCE</scope>
</reference>
<comment type="caution">
    <text evidence="2">The sequence shown here is derived from an EMBL/GenBank/DDBJ whole genome shotgun (WGS) entry which is preliminary data.</text>
</comment>
<keyword evidence="1" id="KW-0472">Membrane</keyword>
<gene>
    <name evidence="2" type="ORF">SDC9_47075</name>
</gene>
<feature type="transmembrane region" description="Helical" evidence="1">
    <location>
        <begin position="6"/>
        <end position="28"/>
    </location>
</feature>
<evidence type="ECO:0000313" key="2">
    <source>
        <dbReference type="EMBL" id="MPM00843.1"/>
    </source>
</evidence>
<keyword evidence="1" id="KW-1133">Transmembrane helix</keyword>
<protein>
    <submittedName>
        <fullName evidence="2">Uncharacterized protein</fullName>
    </submittedName>
</protein>
<organism evidence="2">
    <name type="scientific">bioreactor metagenome</name>
    <dbReference type="NCBI Taxonomy" id="1076179"/>
    <lineage>
        <taxon>unclassified sequences</taxon>
        <taxon>metagenomes</taxon>
        <taxon>ecological metagenomes</taxon>
    </lineage>
</organism>
<feature type="transmembrane region" description="Helical" evidence="1">
    <location>
        <begin position="80"/>
        <end position="100"/>
    </location>
</feature>
<feature type="transmembrane region" description="Helical" evidence="1">
    <location>
        <begin position="218"/>
        <end position="238"/>
    </location>
</feature>
<accession>A0A644WE82</accession>
<sequence>MNFSPIISGPMAIFMAVAAASMWGTWFISLKHMPGYPIDAFYVTLFSVSLIFVWSVGLLIDGRLIFVDIARLWNINPFKLIIVFFGGISYVVGMSLSLKVMTLIGLTLSQPLQASISLFMGTIITTTIGGIPEDFSLTNLLISVLFLFSAVIFVGLAENSKRIDQNLKAIDTGLSRDRAVMKKAIILIVVASIFSPGYTLALSYGLGSVTQKVGLSVLPYMCVLVSGAFFGAILTSGVKLTRRRQWHLLFQAPFRIHRWGIMSGLFHYGGNIIHTFATGVLSSAISWPLGLTAGLWTQLWGIRYGEFKGSSAKTYIFQICSFACYILGAFFIVMK</sequence>
<dbReference type="AlphaFoldDB" id="A0A644WE82"/>
<name>A0A644WE82_9ZZZZ</name>
<feature type="transmembrane region" description="Helical" evidence="1">
    <location>
        <begin position="137"/>
        <end position="157"/>
    </location>
</feature>
<evidence type="ECO:0000256" key="1">
    <source>
        <dbReference type="SAM" id="Phobius"/>
    </source>
</evidence>
<proteinExistence type="predicted"/>
<feature type="transmembrane region" description="Helical" evidence="1">
    <location>
        <begin position="40"/>
        <end position="60"/>
    </location>
</feature>
<feature type="transmembrane region" description="Helical" evidence="1">
    <location>
        <begin position="259"/>
        <end position="278"/>
    </location>
</feature>
<dbReference type="EMBL" id="VSSQ01000756">
    <property type="protein sequence ID" value="MPM00843.1"/>
    <property type="molecule type" value="Genomic_DNA"/>
</dbReference>
<feature type="transmembrane region" description="Helical" evidence="1">
    <location>
        <begin position="314"/>
        <end position="334"/>
    </location>
</feature>